<dbReference type="PANTHER" id="PTHR41299:SF1">
    <property type="entry name" value="THIAMINE PYROPHOSPHOKINASE"/>
    <property type="match status" value="1"/>
</dbReference>
<dbReference type="STRING" id="1798480.A2851_02955"/>
<accession>A0A1F6CUZ5</accession>
<gene>
    <name evidence="7" type="ORF">A2851_02955</name>
</gene>
<dbReference type="GO" id="GO:0004788">
    <property type="term" value="F:thiamine diphosphokinase activity"/>
    <property type="evidence" value="ECO:0007669"/>
    <property type="project" value="UniProtKB-UniRule"/>
</dbReference>
<dbReference type="InterPro" id="IPR053149">
    <property type="entry name" value="TPK"/>
</dbReference>
<evidence type="ECO:0000256" key="3">
    <source>
        <dbReference type="ARBA" id="ARBA00022777"/>
    </source>
</evidence>
<feature type="domain" description="Thiamin pyrophosphokinase thiamin-binding" evidence="6">
    <location>
        <begin position="147"/>
        <end position="206"/>
    </location>
</feature>
<dbReference type="EMBL" id="MFKT01000020">
    <property type="protein sequence ID" value="OGG52996.1"/>
    <property type="molecule type" value="Genomic_DNA"/>
</dbReference>
<keyword evidence="4" id="KW-0067">ATP-binding</keyword>
<dbReference type="InterPro" id="IPR007373">
    <property type="entry name" value="Thiamin_PyroPKinase_B1-bd"/>
</dbReference>
<dbReference type="Pfam" id="PF04265">
    <property type="entry name" value="TPK_B1_binding"/>
    <property type="match status" value="1"/>
</dbReference>
<dbReference type="InterPro" id="IPR036371">
    <property type="entry name" value="TPK_B1-bd_sf"/>
</dbReference>
<dbReference type="InterPro" id="IPR006282">
    <property type="entry name" value="Thi_PPkinase"/>
</dbReference>
<keyword evidence="1" id="KW-0808">Transferase</keyword>
<dbReference type="SMART" id="SM00983">
    <property type="entry name" value="TPK_B1_binding"/>
    <property type="match status" value="1"/>
</dbReference>
<dbReference type="Pfam" id="PF04263">
    <property type="entry name" value="TPK_catalytic"/>
    <property type="match status" value="1"/>
</dbReference>
<dbReference type="GO" id="GO:0009229">
    <property type="term" value="P:thiamine diphosphate biosynthetic process"/>
    <property type="evidence" value="ECO:0007669"/>
    <property type="project" value="InterPro"/>
</dbReference>
<protein>
    <recommendedName>
        <fullName evidence="5">Thiamine diphosphokinase</fullName>
        <ecNumber evidence="5">2.7.6.2</ecNumber>
    </recommendedName>
</protein>
<dbReference type="GO" id="GO:0030975">
    <property type="term" value="F:thiamine binding"/>
    <property type="evidence" value="ECO:0007669"/>
    <property type="project" value="InterPro"/>
</dbReference>
<evidence type="ECO:0000256" key="5">
    <source>
        <dbReference type="NCBIfam" id="TIGR01378"/>
    </source>
</evidence>
<name>A0A1F6CUZ5_9BACT</name>
<proteinExistence type="predicted"/>
<dbReference type="GO" id="GO:0016301">
    <property type="term" value="F:kinase activity"/>
    <property type="evidence" value="ECO:0007669"/>
    <property type="project" value="UniProtKB-KW"/>
</dbReference>
<comment type="caution">
    <text evidence="7">The sequence shown here is derived from an EMBL/GenBank/DDBJ whole genome shotgun (WGS) entry which is preliminary data.</text>
</comment>
<dbReference type="SUPFAM" id="SSF63999">
    <property type="entry name" value="Thiamin pyrophosphokinase, catalytic domain"/>
    <property type="match status" value="1"/>
</dbReference>
<keyword evidence="3 7" id="KW-0418">Kinase</keyword>
<dbReference type="Proteomes" id="UP000176863">
    <property type="component" value="Unassembled WGS sequence"/>
</dbReference>
<dbReference type="SUPFAM" id="SSF63862">
    <property type="entry name" value="Thiamin pyrophosphokinase, substrate-binding domain"/>
    <property type="match status" value="1"/>
</dbReference>
<dbReference type="InterPro" id="IPR036759">
    <property type="entry name" value="TPK_catalytic_sf"/>
</dbReference>
<dbReference type="GO" id="GO:0005524">
    <property type="term" value="F:ATP binding"/>
    <property type="evidence" value="ECO:0007669"/>
    <property type="project" value="UniProtKB-KW"/>
</dbReference>
<reference evidence="7 8" key="1">
    <citation type="journal article" date="2016" name="Nat. Commun.">
        <title>Thousands of microbial genomes shed light on interconnected biogeochemical processes in an aquifer system.</title>
        <authorList>
            <person name="Anantharaman K."/>
            <person name="Brown C.T."/>
            <person name="Hug L.A."/>
            <person name="Sharon I."/>
            <person name="Castelle C.J."/>
            <person name="Probst A.J."/>
            <person name="Thomas B.C."/>
            <person name="Singh A."/>
            <person name="Wilkins M.J."/>
            <person name="Karaoz U."/>
            <person name="Brodie E.L."/>
            <person name="Williams K.H."/>
            <person name="Hubbard S.S."/>
            <person name="Banfield J.F."/>
        </authorList>
    </citation>
    <scope>NUCLEOTIDE SEQUENCE [LARGE SCALE GENOMIC DNA]</scope>
</reference>
<evidence type="ECO:0000313" key="8">
    <source>
        <dbReference type="Proteomes" id="UP000176863"/>
    </source>
</evidence>
<keyword evidence="2" id="KW-0547">Nucleotide-binding</keyword>
<sequence length="211" mass="23305">MNRAIIFCNGDLTDLSRIGKYIDKKTLLIGCDGGTSHILSLGLMPHVVIGDFDSISSKTLRALKDKKVELIKYPKEKDITDSELGLTYTIGKSCREIIITGIRGTSTDHFLGNLFMLAKKQYASLNIKIVEGKEEVVLVRKHIRIKGKKSDIVSLVPIGQNVSGVTTKGLFYPLKNDTLKSSSARGIRNRMTGKHAEISIQKGTLLVIHRL</sequence>
<dbReference type="AlphaFoldDB" id="A0A1F6CUZ5"/>
<dbReference type="InterPro" id="IPR007371">
    <property type="entry name" value="TPK_catalytic"/>
</dbReference>
<dbReference type="Gene3D" id="3.40.50.10240">
    <property type="entry name" value="Thiamin pyrophosphokinase, catalytic domain"/>
    <property type="match status" value="1"/>
</dbReference>
<evidence type="ECO:0000259" key="6">
    <source>
        <dbReference type="SMART" id="SM00983"/>
    </source>
</evidence>
<evidence type="ECO:0000256" key="2">
    <source>
        <dbReference type="ARBA" id="ARBA00022741"/>
    </source>
</evidence>
<dbReference type="NCBIfam" id="TIGR01378">
    <property type="entry name" value="thi_PPkinase"/>
    <property type="match status" value="1"/>
</dbReference>
<organism evidence="7 8">
    <name type="scientific">Candidatus Kaiserbacteria bacterium RIFCSPHIGHO2_01_FULL_53_29</name>
    <dbReference type="NCBI Taxonomy" id="1798480"/>
    <lineage>
        <taxon>Bacteria</taxon>
        <taxon>Candidatus Kaiseribacteriota</taxon>
    </lineage>
</organism>
<evidence type="ECO:0000256" key="1">
    <source>
        <dbReference type="ARBA" id="ARBA00022679"/>
    </source>
</evidence>
<evidence type="ECO:0000313" key="7">
    <source>
        <dbReference type="EMBL" id="OGG52996.1"/>
    </source>
</evidence>
<evidence type="ECO:0000256" key="4">
    <source>
        <dbReference type="ARBA" id="ARBA00022840"/>
    </source>
</evidence>
<dbReference type="GO" id="GO:0006772">
    <property type="term" value="P:thiamine metabolic process"/>
    <property type="evidence" value="ECO:0007669"/>
    <property type="project" value="UniProtKB-UniRule"/>
</dbReference>
<dbReference type="PANTHER" id="PTHR41299">
    <property type="entry name" value="THIAMINE PYROPHOSPHOKINASE"/>
    <property type="match status" value="1"/>
</dbReference>
<dbReference type="EC" id="2.7.6.2" evidence="5"/>
<dbReference type="CDD" id="cd07995">
    <property type="entry name" value="TPK"/>
    <property type="match status" value="1"/>
</dbReference>